<dbReference type="InterPro" id="IPR059117">
    <property type="entry name" value="APS_kinase_dom"/>
</dbReference>
<evidence type="ECO:0000256" key="3">
    <source>
        <dbReference type="ARBA" id="ARBA00022679"/>
    </source>
</evidence>
<proteinExistence type="inferred from homology"/>
<dbReference type="GO" id="GO:0005524">
    <property type="term" value="F:ATP binding"/>
    <property type="evidence" value="ECO:0007669"/>
    <property type="project" value="UniProtKB-KW"/>
</dbReference>
<dbReference type="GO" id="GO:0004020">
    <property type="term" value="F:adenylylsulfate kinase activity"/>
    <property type="evidence" value="ECO:0007669"/>
    <property type="project" value="TreeGrafter"/>
</dbReference>
<name>A0A6A6N3Y7_HEVBR</name>
<evidence type="ECO:0000256" key="2">
    <source>
        <dbReference type="ARBA" id="ARBA00007008"/>
    </source>
</evidence>
<keyword evidence="4" id="KW-0547">Nucleotide-binding</keyword>
<comment type="pathway">
    <text evidence="1">Sulfur metabolism; hydrogen sulfide biosynthesis; sulfite from sulfate: step 2/3.</text>
</comment>
<feature type="domain" description="APS kinase" evidence="6">
    <location>
        <begin position="55"/>
        <end position="130"/>
    </location>
</feature>
<comment type="caution">
    <text evidence="7">The sequence shown here is derived from an EMBL/GenBank/DDBJ whole genome shotgun (WGS) entry which is preliminary data.</text>
</comment>
<evidence type="ECO:0000313" key="7">
    <source>
        <dbReference type="EMBL" id="KAF2320892.1"/>
    </source>
</evidence>
<dbReference type="InterPro" id="IPR027417">
    <property type="entry name" value="P-loop_NTPase"/>
</dbReference>
<dbReference type="PANTHER" id="PTHR11055">
    <property type="entry name" value="BIFUNCTIONAL 3'-PHOSPHOADENOSINE 5'-PHOSPHOSULFATE SYNTHASE"/>
    <property type="match status" value="1"/>
</dbReference>
<reference evidence="7 8" key="1">
    <citation type="journal article" date="2020" name="Mol. Plant">
        <title>The Chromosome-Based Rubber Tree Genome Provides New Insights into Spurge Genome Evolution and Rubber Biosynthesis.</title>
        <authorList>
            <person name="Liu J."/>
            <person name="Shi C."/>
            <person name="Shi C.C."/>
            <person name="Li W."/>
            <person name="Zhang Q.J."/>
            <person name="Zhang Y."/>
            <person name="Li K."/>
            <person name="Lu H.F."/>
            <person name="Shi C."/>
            <person name="Zhu S.T."/>
            <person name="Xiao Z.Y."/>
            <person name="Nan H."/>
            <person name="Yue Y."/>
            <person name="Zhu X.G."/>
            <person name="Wu Y."/>
            <person name="Hong X.N."/>
            <person name="Fan G.Y."/>
            <person name="Tong Y."/>
            <person name="Zhang D."/>
            <person name="Mao C.L."/>
            <person name="Liu Y.L."/>
            <person name="Hao S.J."/>
            <person name="Liu W.Q."/>
            <person name="Lv M.Q."/>
            <person name="Zhang H.B."/>
            <person name="Liu Y."/>
            <person name="Hu-Tang G.R."/>
            <person name="Wang J.P."/>
            <person name="Wang J.H."/>
            <person name="Sun Y.H."/>
            <person name="Ni S.B."/>
            <person name="Chen W.B."/>
            <person name="Zhang X.C."/>
            <person name="Jiao Y.N."/>
            <person name="Eichler E.E."/>
            <person name="Li G.H."/>
            <person name="Liu X."/>
            <person name="Gao L.Z."/>
        </authorList>
    </citation>
    <scope>NUCLEOTIDE SEQUENCE [LARGE SCALE GENOMIC DNA]</scope>
    <source>
        <strain evidence="8">cv. GT1</strain>
        <tissue evidence="7">Leaf</tissue>
    </source>
</reference>
<evidence type="ECO:0000256" key="1">
    <source>
        <dbReference type="ARBA" id="ARBA00004806"/>
    </source>
</evidence>
<evidence type="ECO:0000259" key="6">
    <source>
        <dbReference type="Pfam" id="PF01583"/>
    </source>
</evidence>
<dbReference type="EMBL" id="JAAGAX010000003">
    <property type="protein sequence ID" value="KAF2320892.1"/>
    <property type="molecule type" value="Genomic_DNA"/>
</dbReference>
<keyword evidence="3" id="KW-0808">Transferase</keyword>
<sequence length="159" mass="17298">MRKRGAFANHCCGGLQQAVRVDVNATGNGKAKLDTLKPNGSPLGSILANGFTSNGEVAKLFSDAGVICIACLISPYRRDREACRKILPNEILLRCSWMFHSESVSPETLRVCFTGIDDPYEPPANCEITLKCDNGIYASPSAMAEKVICYLEYNGYLQA</sequence>
<dbReference type="GO" id="GO:0000103">
    <property type="term" value="P:sulfate assimilation"/>
    <property type="evidence" value="ECO:0007669"/>
    <property type="project" value="TreeGrafter"/>
</dbReference>
<keyword evidence="5" id="KW-0067">ATP-binding</keyword>
<dbReference type="PANTHER" id="PTHR11055:SF63">
    <property type="entry name" value="ADENYLYL-SULFATE KINASE 1, CHLOROPLASTIC"/>
    <property type="match status" value="1"/>
</dbReference>
<evidence type="ECO:0000256" key="4">
    <source>
        <dbReference type="ARBA" id="ARBA00022741"/>
    </source>
</evidence>
<accession>A0A6A6N3Y7</accession>
<protein>
    <recommendedName>
        <fullName evidence="6">APS kinase domain-containing protein</fullName>
    </recommendedName>
</protein>
<dbReference type="Gene3D" id="3.40.50.300">
    <property type="entry name" value="P-loop containing nucleotide triphosphate hydrolases"/>
    <property type="match status" value="1"/>
</dbReference>
<dbReference type="AlphaFoldDB" id="A0A6A6N3Y7"/>
<evidence type="ECO:0000256" key="5">
    <source>
        <dbReference type="ARBA" id="ARBA00022840"/>
    </source>
</evidence>
<dbReference type="Pfam" id="PF01583">
    <property type="entry name" value="APS_kinase"/>
    <property type="match status" value="1"/>
</dbReference>
<keyword evidence="8" id="KW-1185">Reference proteome</keyword>
<comment type="similarity">
    <text evidence="2">Belongs to the APS kinase family.</text>
</comment>
<organism evidence="7 8">
    <name type="scientific">Hevea brasiliensis</name>
    <name type="common">Para rubber tree</name>
    <name type="synonym">Siphonia brasiliensis</name>
    <dbReference type="NCBI Taxonomy" id="3981"/>
    <lineage>
        <taxon>Eukaryota</taxon>
        <taxon>Viridiplantae</taxon>
        <taxon>Streptophyta</taxon>
        <taxon>Embryophyta</taxon>
        <taxon>Tracheophyta</taxon>
        <taxon>Spermatophyta</taxon>
        <taxon>Magnoliopsida</taxon>
        <taxon>eudicotyledons</taxon>
        <taxon>Gunneridae</taxon>
        <taxon>Pentapetalae</taxon>
        <taxon>rosids</taxon>
        <taxon>fabids</taxon>
        <taxon>Malpighiales</taxon>
        <taxon>Euphorbiaceae</taxon>
        <taxon>Crotonoideae</taxon>
        <taxon>Micrandreae</taxon>
        <taxon>Hevea</taxon>
    </lineage>
</organism>
<dbReference type="Proteomes" id="UP000467840">
    <property type="component" value="Chromosome 10"/>
</dbReference>
<gene>
    <name evidence="7" type="ORF">GH714_031659</name>
</gene>
<evidence type="ECO:0000313" key="8">
    <source>
        <dbReference type="Proteomes" id="UP000467840"/>
    </source>
</evidence>